<dbReference type="AlphaFoldDB" id="A0A2M4CCN4"/>
<name>A0A2M4CCN4_9DIPT</name>
<keyword evidence="1" id="KW-0732">Signal</keyword>
<protein>
    <submittedName>
        <fullName evidence="2">Putative secreted protein</fullName>
    </submittedName>
</protein>
<feature type="chain" id="PRO_5014921568" evidence="1">
    <location>
        <begin position="24"/>
        <end position="78"/>
    </location>
</feature>
<evidence type="ECO:0000256" key="1">
    <source>
        <dbReference type="SAM" id="SignalP"/>
    </source>
</evidence>
<reference evidence="2" key="1">
    <citation type="submission" date="2018-01" db="EMBL/GenBank/DDBJ databases">
        <title>An insight into the sialome of Amazonian anophelines.</title>
        <authorList>
            <person name="Ribeiro J.M."/>
            <person name="Scarpassa V."/>
            <person name="Calvo E."/>
        </authorList>
    </citation>
    <scope>NUCLEOTIDE SEQUENCE</scope>
    <source>
        <tissue evidence="2">Salivary glands</tissue>
    </source>
</reference>
<organism evidence="2">
    <name type="scientific">Anopheles marajoara</name>
    <dbReference type="NCBI Taxonomy" id="58244"/>
    <lineage>
        <taxon>Eukaryota</taxon>
        <taxon>Metazoa</taxon>
        <taxon>Ecdysozoa</taxon>
        <taxon>Arthropoda</taxon>
        <taxon>Hexapoda</taxon>
        <taxon>Insecta</taxon>
        <taxon>Pterygota</taxon>
        <taxon>Neoptera</taxon>
        <taxon>Endopterygota</taxon>
        <taxon>Diptera</taxon>
        <taxon>Nematocera</taxon>
        <taxon>Culicoidea</taxon>
        <taxon>Culicidae</taxon>
        <taxon>Anophelinae</taxon>
        <taxon>Anopheles</taxon>
    </lineage>
</organism>
<sequence length="78" mass="8815">MLKDFSLCLCFVLFPMHFACVLSQKRDLIPVNNLSEEKTATRKPQKLQRTSVIPFAVLSPLRQHPYGNAATGNRPRSS</sequence>
<feature type="signal peptide" evidence="1">
    <location>
        <begin position="1"/>
        <end position="23"/>
    </location>
</feature>
<dbReference type="EMBL" id="GGFJ01013770">
    <property type="protein sequence ID" value="MBW62911.1"/>
    <property type="molecule type" value="Transcribed_RNA"/>
</dbReference>
<proteinExistence type="predicted"/>
<evidence type="ECO:0000313" key="2">
    <source>
        <dbReference type="EMBL" id="MBW62911.1"/>
    </source>
</evidence>
<accession>A0A2M4CCN4</accession>